<comment type="similarity">
    <text evidence="1 8">Belongs to the cytidylate kinase family. Type 1 subfamily.</text>
</comment>
<keyword evidence="3 8" id="KW-0547">Nucleotide-binding</keyword>
<evidence type="ECO:0000256" key="4">
    <source>
        <dbReference type="ARBA" id="ARBA00022777"/>
    </source>
</evidence>
<evidence type="ECO:0000256" key="7">
    <source>
        <dbReference type="ARBA" id="ARBA00048478"/>
    </source>
</evidence>
<evidence type="ECO:0000313" key="11">
    <source>
        <dbReference type="Proteomes" id="UP000005744"/>
    </source>
</evidence>
<evidence type="ECO:0000313" key="10">
    <source>
        <dbReference type="EMBL" id="EIJ42669.1"/>
    </source>
</evidence>
<evidence type="ECO:0000256" key="2">
    <source>
        <dbReference type="ARBA" id="ARBA00022679"/>
    </source>
</evidence>
<reference evidence="10 11" key="1">
    <citation type="submission" date="2011-11" db="EMBL/GenBank/DDBJ databases">
        <title>Improved High-Quality Draft sequence of Beggiatoa alba B18lD.</title>
        <authorList>
            <consortium name="US DOE Joint Genome Institute"/>
            <person name="Lucas S."/>
            <person name="Han J."/>
            <person name="Lapidus A."/>
            <person name="Cheng J.-F."/>
            <person name="Goodwin L."/>
            <person name="Pitluck S."/>
            <person name="Peters L."/>
            <person name="Mikhailova N."/>
            <person name="Held B."/>
            <person name="Detter J.C."/>
            <person name="Han C."/>
            <person name="Tapia R."/>
            <person name="Land M."/>
            <person name="Hauser L."/>
            <person name="Kyrpides N."/>
            <person name="Ivanova N."/>
            <person name="Pagani I."/>
            <person name="Samuel K."/>
            <person name="Teske A."/>
            <person name="Mueller J."/>
            <person name="Woyke T."/>
        </authorList>
    </citation>
    <scope>NUCLEOTIDE SEQUENCE [LARGE SCALE GENOMIC DNA]</scope>
    <source>
        <strain evidence="10 11">B18LD</strain>
    </source>
</reference>
<comment type="subcellular location">
    <subcellularLocation>
        <location evidence="8">Cytoplasm</location>
    </subcellularLocation>
</comment>
<dbReference type="HAMAP" id="MF_00238">
    <property type="entry name" value="Cytidyl_kinase_type1"/>
    <property type="match status" value="1"/>
</dbReference>
<evidence type="ECO:0000256" key="5">
    <source>
        <dbReference type="ARBA" id="ARBA00022840"/>
    </source>
</evidence>
<evidence type="ECO:0000259" key="9">
    <source>
        <dbReference type="Pfam" id="PF02224"/>
    </source>
</evidence>
<dbReference type="GO" id="GO:0036430">
    <property type="term" value="F:CMP kinase activity"/>
    <property type="evidence" value="ECO:0007669"/>
    <property type="project" value="RHEA"/>
</dbReference>
<dbReference type="AlphaFoldDB" id="I3CGC6"/>
<dbReference type="NCBIfam" id="TIGR00017">
    <property type="entry name" value="cmk"/>
    <property type="match status" value="1"/>
</dbReference>
<keyword evidence="5 8" id="KW-0067">ATP-binding</keyword>
<keyword evidence="4 8" id="KW-0418">Kinase</keyword>
<accession>I3CGC6</accession>
<evidence type="ECO:0000256" key="6">
    <source>
        <dbReference type="ARBA" id="ARBA00047615"/>
    </source>
</evidence>
<sequence>MTYQSTPVITIDGPGGSGKGTIMLRVARYLGWHTLDSGAMYRVLALAAQKHQVALDDEIGLVRVANQLDVQFTAQPDLSDTRAILEGEDVSVALRTEATGSAASKIAALVGVRQALLNRQRAFRCAPGLVADGRDMGTVVFPDAGVKIFLTASVEERAERRYKQLKGKGMNAKLADLIIEIADRDERDRNRATAPLIPAQDAQIIDTTGVSIEKVVAQILQLVSVNTEKLMIA</sequence>
<comment type="catalytic activity">
    <reaction evidence="7 8">
        <text>CMP + ATP = CDP + ADP</text>
        <dbReference type="Rhea" id="RHEA:11600"/>
        <dbReference type="ChEBI" id="CHEBI:30616"/>
        <dbReference type="ChEBI" id="CHEBI:58069"/>
        <dbReference type="ChEBI" id="CHEBI:60377"/>
        <dbReference type="ChEBI" id="CHEBI:456216"/>
        <dbReference type="EC" id="2.7.4.25"/>
    </reaction>
</comment>
<dbReference type="EC" id="2.7.4.25" evidence="8"/>
<evidence type="ECO:0000256" key="1">
    <source>
        <dbReference type="ARBA" id="ARBA00009427"/>
    </source>
</evidence>
<organism evidence="10 11">
    <name type="scientific">Beggiatoa alba B18LD</name>
    <dbReference type="NCBI Taxonomy" id="395493"/>
    <lineage>
        <taxon>Bacteria</taxon>
        <taxon>Pseudomonadati</taxon>
        <taxon>Pseudomonadota</taxon>
        <taxon>Gammaproteobacteria</taxon>
        <taxon>Thiotrichales</taxon>
        <taxon>Thiotrichaceae</taxon>
        <taxon>Beggiatoa</taxon>
    </lineage>
</organism>
<feature type="domain" description="Cytidylate kinase" evidence="9">
    <location>
        <begin position="9"/>
        <end position="223"/>
    </location>
</feature>
<gene>
    <name evidence="8" type="primary">cmk</name>
    <name evidence="10" type="ORF">BegalDRAFT_1795</name>
</gene>
<dbReference type="eggNOG" id="COG0283">
    <property type="taxonomic scope" value="Bacteria"/>
</dbReference>
<dbReference type="GO" id="GO:0005524">
    <property type="term" value="F:ATP binding"/>
    <property type="evidence" value="ECO:0007669"/>
    <property type="project" value="UniProtKB-UniRule"/>
</dbReference>
<dbReference type="Pfam" id="PF02224">
    <property type="entry name" value="Cytidylate_kin"/>
    <property type="match status" value="1"/>
</dbReference>
<dbReference type="Gene3D" id="3.40.50.300">
    <property type="entry name" value="P-loop containing nucleotide triphosphate hydrolases"/>
    <property type="match status" value="1"/>
</dbReference>
<evidence type="ECO:0000256" key="8">
    <source>
        <dbReference type="HAMAP-Rule" id="MF_00238"/>
    </source>
</evidence>
<dbReference type="HOGENOM" id="CLU_079959_2_0_6"/>
<comment type="catalytic activity">
    <reaction evidence="6 8">
        <text>dCMP + ATP = dCDP + ADP</text>
        <dbReference type="Rhea" id="RHEA:25094"/>
        <dbReference type="ChEBI" id="CHEBI:30616"/>
        <dbReference type="ChEBI" id="CHEBI:57566"/>
        <dbReference type="ChEBI" id="CHEBI:58593"/>
        <dbReference type="ChEBI" id="CHEBI:456216"/>
        <dbReference type="EC" id="2.7.4.25"/>
    </reaction>
</comment>
<evidence type="ECO:0000256" key="3">
    <source>
        <dbReference type="ARBA" id="ARBA00022741"/>
    </source>
</evidence>
<keyword evidence="8" id="KW-0963">Cytoplasm</keyword>
<dbReference type="GO" id="GO:0036431">
    <property type="term" value="F:dCMP kinase activity"/>
    <property type="evidence" value="ECO:0007669"/>
    <property type="project" value="InterPro"/>
</dbReference>
<dbReference type="STRING" id="395493.BegalDRAFT_1795"/>
<keyword evidence="2 8" id="KW-0808">Transferase</keyword>
<feature type="binding site" evidence="8">
    <location>
        <begin position="13"/>
        <end position="21"/>
    </location>
    <ligand>
        <name>ATP</name>
        <dbReference type="ChEBI" id="CHEBI:30616"/>
    </ligand>
</feature>
<dbReference type="RefSeq" id="WP_002685815.1">
    <property type="nucleotide sequence ID" value="NZ_JH600070.1"/>
</dbReference>
<dbReference type="EMBL" id="JH600070">
    <property type="protein sequence ID" value="EIJ42669.1"/>
    <property type="molecule type" value="Genomic_DNA"/>
</dbReference>
<dbReference type="OrthoDB" id="9807434at2"/>
<protein>
    <recommendedName>
        <fullName evidence="8">Cytidylate kinase</fullName>
        <shortName evidence="8">CK</shortName>
        <ecNumber evidence="8">2.7.4.25</ecNumber>
    </recommendedName>
    <alternativeName>
        <fullName evidence="8">Cytidine monophosphate kinase</fullName>
        <shortName evidence="8">CMP kinase</shortName>
    </alternativeName>
</protein>
<dbReference type="InterPro" id="IPR011994">
    <property type="entry name" value="Cytidylate_kinase_dom"/>
</dbReference>
<dbReference type="SUPFAM" id="SSF52540">
    <property type="entry name" value="P-loop containing nucleoside triphosphate hydrolases"/>
    <property type="match status" value="1"/>
</dbReference>
<dbReference type="Proteomes" id="UP000005744">
    <property type="component" value="Unassembled WGS sequence"/>
</dbReference>
<dbReference type="CDD" id="cd02020">
    <property type="entry name" value="CMPK"/>
    <property type="match status" value="1"/>
</dbReference>
<dbReference type="GO" id="GO:0005737">
    <property type="term" value="C:cytoplasm"/>
    <property type="evidence" value="ECO:0007669"/>
    <property type="project" value="UniProtKB-SubCell"/>
</dbReference>
<keyword evidence="11" id="KW-1185">Reference proteome</keyword>
<dbReference type="InterPro" id="IPR027417">
    <property type="entry name" value="P-loop_NTPase"/>
</dbReference>
<proteinExistence type="inferred from homology"/>
<name>I3CGC6_9GAMM</name>
<dbReference type="GO" id="GO:0006220">
    <property type="term" value="P:pyrimidine nucleotide metabolic process"/>
    <property type="evidence" value="ECO:0007669"/>
    <property type="project" value="UniProtKB-UniRule"/>
</dbReference>
<dbReference type="InterPro" id="IPR003136">
    <property type="entry name" value="Cytidylate_kin"/>
</dbReference>